<dbReference type="GO" id="GO:0071555">
    <property type="term" value="P:cell wall organization"/>
    <property type="evidence" value="ECO:0007669"/>
    <property type="project" value="TreeGrafter"/>
</dbReference>
<protein>
    <recommendedName>
        <fullName evidence="1">Penicillin-binding protein transpeptidase domain-containing protein</fullName>
    </recommendedName>
</protein>
<feature type="non-terminal residue" evidence="2">
    <location>
        <position position="1"/>
    </location>
</feature>
<reference evidence="2" key="1">
    <citation type="submission" date="2018-05" db="EMBL/GenBank/DDBJ databases">
        <authorList>
            <person name="Lanie J.A."/>
            <person name="Ng W.-L."/>
            <person name="Kazmierczak K.M."/>
            <person name="Andrzejewski T.M."/>
            <person name="Davidsen T.M."/>
            <person name="Wayne K.J."/>
            <person name="Tettelin H."/>
            <person name="Glass J.I."/>
            <person name="Rusch D."/>
            <person name="Podicherti R."/>
            <person name="Tsui H.-C.T."/>
            <person name="Winkler M.E."/>
        </authorList>
    </citation>
    <scope>NUCLEOTIDE SEQUENCE</scope>
</reference>
<dbReference type="AlphaFoldDB" id="A0A382YQ64"/>
<dbReference type="Gene3D" id="3.40.710.10">
    <property type="entry name" value="DD-peptidase/beta-lactamase superfamily"/>
    <property type="match status" value="1"/>
</dbReference>
<dbReference type="InterPro" id="IPR012338">
    <property type="entry name" value="Beta-lactam/transpept-like"/>
</dbReference>
<evidence type="ECO:0000313" key="2">
    <source>
        <dbReference type="EMBL" id="SVD85353.1"/>
    </source>
</evidence>
<dbReference type="PANTHER" id="PTHR30627:SF2">
    <property type="entry name" value="PEPTIDOGLYCAN D,D-TRANSPEPTIDASE MRDA"/>
    <property type="match status" value="1"/>
</dbReference>
<gene>
    <name evidence="2" type="ORF">METZ01_LOCUS438207</name>
</gene>
<accession>A0A382YQ64</accession>
<proteinExistence type="predicted"/>
<feature type="non-terminal residue" evidence="2">
    <location>
        <position position="262"/>
    </location>
</feature>
<dbReference type="GO" id="GO:0008658">
    <property type="term" value="F:penicillin binding"/>
    <property type="evidence" value="ECO:0007669"/>
    <property type="project" value="InterPro"/>
</dbReference>
<dbReference type="Pfam" id="PF00905">
    <property type="entry name" value="Transpeptidase"/>
    <property type="match status" value="1"/>
</dbReference>
<feature type="domain" description="Penicillin-binding protein transpeptidase" evidence="1">
    <location>
        <begin position="26"/>
        <end position="235"/>
    </location>
</feature>
<organism evidence="2">
    <name type="scientific">marine metagenome</name>
    <dbReference type="NCBI Taxonomy" id="408172"/>
    <lineage>
        <taxon>unclassified sequences</taxon>
        <taxon>metagenomes</taxon>
        <taxon>ecological metagenomes</taxon>
    </lineage>
</organism>
<dbReference type="EMBL" id="UINC01177613">
    <property type="protein sequence ID" value="SVD85353.1"/>
    <property type="molecule type" value="Genomic_DNA"/>
</dbReference>
<dbReference type="GO" id="GO:0005886">
    <property type="term" value="C:plasma membrane"/>
    <property type="evidence" value="ECO:0007669"/>
    <property type="project" value="TreeGrafter"/>
</dbReference>
<dbReference type="PANTHER" id="PTHR30627">
    <property type="entry name" value="PEPTIDOGLYCAN D,D-TRANSPEPTIDASE"/>
    <property type="match status" value="1"/>
</dbReference>
<dbReference type="InterPro" id="IPR050515">
    <property type="entry name" value="Beta-lactam/transpept"/>
</dbReference>
<name>A0A382YQ64_9ZZZZ</name>
<evidence type="ECO:0000259" key="1">
    <source>
        <dbReference type="Pfam" id="PF00905"/>
    </source>
</evidence>
<dbReference type="InterPro" id="IPR001460">
    <property type="entry name" value="PCN-bd_Tpept"/>
</dbReference>
<dbReference type="GO" id="GO:0071972">
    <property type="term" value="F:peptidoglycan L,D-transpeptidase activity"/>
    <property type="evidence" value="ECO:0007669"/>
    <property type="project" value="TreeGrafter"/>
</dbReference>
<dbReference type="SUPFAM" id="SSF56601">
    <property type="entry name" value="beta-lactamase/transpeptidase-like"/>
    <property type="match status" value="1"/>
</dbReference>
<sequence>YSRGVLERLNTSPDRYVTAPPPLTPGAGVMIKVDTGEILVLASKPDYDLNNLSPRISIKTFQDIERKKAWLPRAIHPGYSPASTFKLITAIGALRAAKLTPETISECDGQYKGMKCHIHPGRHGEMDFVNAISQSCNVFFYRAGQELGHELLIDEAKRFGMHEQPSIELPSLPDSAIVPDPEWKMKRIGVKWTLEDTFNVSIGQGGLRLSPLRMACFAASMARRETRTRPTLLHQEPSARIDHGGTPIGLQAEHYDALVEGM</sequence>